<dbReference type="GO" id="GO:0016020">
    <property type="term" value="C:membrane"/>
    <property type="evidence" value="ECO:0007669"/>
    <property type="project" value="InterPro"/>
</dbReference>
<evidence type="ECO:0000313" key="10">
    <source>
        <dbReference type="Proteomes" id="UP000602076"/>
    </source>
</evidence>
<dbReference type="InterPro" id="IPR050482">
    <property type="entry name" value="Sensor_HK_TwoCompSys"/>
</dbReference>
<evidence type="ECO:0000256" key="3">
    <source>
        <dbReference type="ARBA" id="ARBA00022679"/>
    </source>
</evidence>
<evidence type="ECO:0000259" key="8">
    <source>
        <dbReference type="PROSITE" id="PS50109"/>
    </source>
</evidence>
<evidence type="ECO:0000256" key="6">
    <source>
        <dbReference type="ARBA" id="ARBA00022840"/>
    </source>
</evidence>
<evidence type="ECO:0000256" key="7">
    <source>
        <dbReference type="ARBA" id="ARBA00023012"/>
    </source>
</evidence>
<dbReference type="AlphaFoldDB" id="A0A927D1E8"/>
<dbReference type="SUPFAM" id="SSF55781">
    <property type="entry name" value="GAF domain-like"/>
    <property type="match status" value="1"/>
</dbReference>
<dbReference type="GO" id="GO:0005524">
    <property type="term" value="F:ATP binding"/>
    <property type="evidence" value="ECO:0007669"/>
    <property type="project" value="UniProtKB-KW"/>
</dbReference>
<organism evidence="9 10">
    <name type="scientific">Peribacillus faecalis</name>
    <dbReference type="NCBI Taxonomy" id="2772559"/>
    <lineage>
        <taxon>Bacteria</taxon>
        <taxon>Bacillati</taxon>
        <taxon>Bacillota</taxon>
        <taxon>Bacilli</taxon>
        <taxon>Bacillales</taxon>
        <taxon>Bacillaceae</taxon>
        <taxon>Peribacillus</taxon>
    </lineage>
</organism>
<sequence>MNEKEVHFFELNLLKEIAEGLNRGIQLPTVLDDTLNLLLKMLHLESGWIFLLNEQKELQLAASANLPPGLQNEKYKPMCGQDCYCINRFYDGRLKQAVNVLQCKRIQEAAAHNYGDTYGLLHHASVALRSGDEYVGILNVALSGKTLFKEEELALLESVALQIGSAIKRIQLTEESRHNAISEERSRLAQELHDSVKQLLFSAQLLAGTGVAVSHSDEIKQLFKDIASIAQTAQSEMGELIWQLRPLVLENGLICAIKDYAEMLGLSVEEDLQAEMVLSAEWEEAIWRIAQEAINNCKKYAGVSTIQLSARMSGSRLIFKIKDRGVGFDFNPDVELPSFGLKSILNRAKRINGEAEIHSEIGKGTEITVSLPF</sequence>
<keyword evidence="5 9" id="KW-0418">Kinase</keyword>
<keyword evidence="7" id="KW-0902">Two-component regulatory system</keyword>
<dbReference type="InterPro" id="IPR005467">
    <property type="entry name" value="His_kinase_dom"/>
</dbReference>
<dbReference type="Gene3D" id="3.30.450.40">
    <property type="match status" value="1"/>
</dbReference>
<feature type="domain" description="Histidine kinase" evidence="8">
    <location>
        <begin position="187"/>
        <end position="373"/>
    </location>
</feature>
<dbReference type="PANTHER" id="PTHR24421:SF40">
    <property type="entry name" value="SENSOR HISTIDINE KINASE YHCY"/>
    <property type="match status" value="1"/>
</dbReference>
<reference evidence="9" key="1">
    <citation type="submission" date="2020-09" db="EMBL/GenBank/DDBJ databases">
        <title>Bacillus faecalis sp. nov., a moderately halophilic bacterium isolated from cow faeces.</title>
        <authorList>
            <person name="Jiang L."/>
            <person name="Lee J."/>
        </authorList>
    </citation>
    <scope>NUCLEOTIDE SEQUENCE</scope>
    <source>
        <strain evidence="9">AGMB 02131</strain>
    </source>
</reference>
<dbReference type="RefSeq" id="WP_190999247.1">
    <property type="nucleotide sequence ID" value="NZ_JACXSI010000043.1"/>
</dbReference>
<dbReference type="PROSITE" id="PS50109">
    <property type="entry name" value="HIS_KIN"/>
    <property type="match status" value="1"/>
</dbReference>
<dbReference type="InterPro" id="IPR003018">
    <property type="entry name" value="GAF"/>
</dbReference>
<dbReference type="EC" id="2.7.13.3" evidence="2"/>
<dbReference type="PANTHER" id="PTHR24421">
    <property type="entry name" value="NITRATE/NITRITE SENSOR PROTEIN NARX-RELATED"/>
    <property type="match status" value="1"/>
</dbReference>
<proteinExistence type="predicted"/>
<dbReference type="SUPFAM" id="SSF55874">
    <property type="entry name" value="ATPase domain of HSP90 chaperone/DNA topoisomerase II/histidine kinase"/>
    <property type="match status" value="1"/>
</dbReference>
<dbReference type="Pfam" id="PF07730">
    <property type="entry name" value="HisKA_3"/>
    <property type="match status" value="1"/>
</dbReference>
<evidence type="ECO:0000256" key="5">
    <source>
        <dbReference type="ARBA" id="ARBA00022777"/>
    </source>
</evidence>
<keyword evidence="3" id="KW-0808">Transferase</keyword>
<dbReference type="Gene3D" id="1.20.5.1930">
    <property type="match status" value="1"/>
</dbReference>
<evidence type="ECO:0000256" key="1">
    <source>
        <dbReference type="ARBA" id="ARBA00000085"/>
    </source>
</evidence>
<dbReference type="Pfam" id="PF01590">
    <property type="entry name" value="GAF"/>
    <property type="match status" value="1"/>
</dbReference>
<dbReference type="GO" id="GO:0046983">
    <property type="term" value="F:protein dimerization activity"/>
    <property type="evidence" value="ECO:0007669"/>
    <property type="project" value="InterPro"/>
</dbReference>
<keyword evidence="4" id="KW-0547">Nucleotide-binding</keyword>
<dbReference type="Gene3D" id="3.30.565.10">
    <property type="entry name" value="Histidine kinase-like ATPase, C-terminal domain"/>
    <property type="match status" value="1"/>
</dbReference>
<keyword evidence="10" id="KW-1185">Reference proteome</keyword>
<dbReference type="InterPro" id="IPR036890">
    <property type="entry name" value="HATPase_C_sf"/>
</dbReference>
<protein>
    <recommendedName>
        <fullName evidence="2">histidine kinase</fullName>
        <ecNumber evidence="2">2.7.13.3</ecNumber>
    </recommendedName>
</protein>
<dbReference type="InterPro" id="IPR029016">
    <property type="entry name" value="GAF-like_dom_sf"/>
</dbReference>
<keyword evidence="6" id="KW-0067">ATP-binding</keyword>
<evidence type="ECO:0000256" key="2">
    <source>
        <dbReference type="ARBA" id="ARBA00012438"/>
    </source>
</evidence>
<dbReference type="EMBL" id="JACXSI010000043">
    <property type="protein sequence ID" value="MBD3109710.1"/>
    <property type="molecule type" value="Genomic_DNA"/>
</dbReference>
<dbReference type="Proteomes" id="UP000602076">
    <property type="component" value="Unassembled WGS sequence"/>
</dbReference>
<dbReference type="SMART" id="SM00065">
    <property type="entry name" value="GAF"/>
    <property type="match status" value="1"/>
</dbReference>
<name>A0A927D1E8_9BACI</name>
<evidence type="ECO:0000313" key="9">
    <source>
        <dbReference type="EMBL" id="MBD3109710.1"/>
    </source>
</evidence>
<dbReference type="GO" id="GO:0000155">
    <property type="term" value="F:phosphorelay sensor kinase activity"/>
    <property type="evidence" value="ECO:0007669"/>
    <property type="project" value="InterPro"/>
</dbReference>
<gene>
    <name evidence="9" type="ORF">IEO70_15330</name>
</gene>
<accession>A0A927D1E8</accession>
<comment type="caution">
    <text evidence="9">The sequence shown here is derived from an EMBL/GenBank/DDBJ whole genome shotgun (WGS) entry which is preliminary data.</text>
</comment>
<dbReference type="InterPro" id="IPR011712">
    <property type="entry name" value="Sig_transdc_His_kin_sub3_dim/P"/>
</dbReference>
<comment type="catalytic activity">
    <reaction evidence="1">
        <text>ATP + protein L-histidine = ADP + protein N-phospho-L-histidine.</text>
        <dbReference type="EC" id="2.7.13.3"/>
    </reaction>
</comment>
<evidence type="ECO:0000256" key="4">
    <source>
        <dbReference type="ARBA" id="ARBA00022741"/>
    </source>
</evidence>
<dbReference type="CDD" id="cd16917">
    <property type="entry name" value="HATPase_UhpB-NarQ-NarX-like"/>
    <property type="match status" value="1"/>
</dbReference>